<comment type="caution">
    <text evidence="10">The sequence shown here is derived from an EMBL/GenBank/DDBJ whole genome shotgun (WGS) entry which is preliminary data.</text>
</comment>
<comment type="similarity">
    <text evidence="6">Belongs to the FKBP-type PPIase family. FKBP1 subfamily.</text>
</comment>
<evidence type="ECO:0000259" key="9">
    <source>
        <dbReference type="PROSITE" id="PS50059"/>
    </source>
</evidence>
<gene>
    <name evidence="10" type="ORF">RDB_LOCUS16136</name>
</gene>
<evidence type="ECO:0000256" key="1">
    <source>
        <dbReference type="ARBA" id="ARBA00000971"/>
    </source>
</evidence>
<keyword evidence="5 7" id="KW-0413">Isomerase</keyword>
<dbReference type="SUPFAM" id="SSF54534">
    <property type="entry name" value="FKBP-like"/>
    <property type="match status" value="1"/>
</dbReference>
<evidence type="ECO:0000256" key="5">
    <source>
        <dbReference type="ARBA" id="ARBA00023235"/>
    </source>
</evidence>
<name>A0A8H3ACW9_9AGAM</name>
<dbReference type="AlphaFoldDB" id="A0A8H3ACW9"/>
<evidence type="ECO:0000313" key="11">
    <source>
        <dbReference type="Proteomes" id="UP000663888"/>
    </source>
</evidence>
<dbReference type="Gene3D" id="3.10.50.40">
    <property type="match status" value="1"/>
</dbReference>
<comment type="catalytic activity">
    <reaction evidence="1 7">
        <text>[protein]-peptidylproline (omega=180) = [protein]-peptidylproline (omega=0)</text>
        <dbReference type="Rhea" id="RHEA:16237"/>
        <dbReference type="Rhea" id="RHEA-COMP:10747"/>
        <dbReference type="Rhea" id="RHEA-COMP:10748"/>
        <dbReference type="ChEBI" id="CHEBI:83833"/>
        <dbReference type="ChEBI" id="CHEBI:83834"/>
        <dbReference type="EC" id="5.2.1.8"/>
    </reaction>
</comment>
<dbReference type="Proteomes" id="UP000663888">
    <property type="component" value="Unassembled WGS sequence"/>
</dbReference>
<dbReference type="InterPro" id="IPR001179">
    <property type="entry name" value="PPIase_FKBP_dom"/>
</dbReference>
<evidence type="ECO:0000256" key="3">
    <source>
        <dbReference type="ARBA" id="ARBA00013194"/>
    </source>
</evidence>
<organism evidence="10 11">
    <name type="scientific">Rhizoctonia solani</name>
    <dbReference type="NCBI Taxonomy" id="456999"/>
    <lineage>
        <taxon>Eukaryota</taxon>
        <taxon>Fungi</taxon>
        <taxon>Dikarya</taxon>
        <taxon>Basidiomycota</taxon>
        <taxon>Agaricomycotina</taxon>
        <taxon>Agaricomycetes</taxon>
        <taxon>Cantharellales</taxon>
        <taxon>Ceratobasidiaceae</taxon>
        <taxon>Rhizoctonia</taxon>
    </lineage>
</organism>
<evidence type="ECO:0000256" key="7">
    <source>
        <dbReference type="PROSITE-ProRule" id="PRU00277"/>
    </source>
</evidence>
<dbReference type="FunFam" id="3.10.50.40:FF:000025">
    <property type="entry name" value="Peptidylprolyl isomerase"/>
    <property type="match status" value="1"/>
</dbReference>
<sequence>MGELEVHISGTPTRDVHPKKGDKVQIHYTGTLTDGKKFDSSIGRGPFETVIGEGKVIKGWDEGIPRLKEGQKARLVIPPEMAYGARGIPNVIPPNSTLIFEYISDFFTVNRFWV</sequence>
<dbReference type="EMBL" id="CAJMWX010000394">
    <property type="protein sequence ID" value="CAE6415302.1"/>
    <property type="molecule type" value="Genomic_DNA"/>
</dbReference>
<evidence type="ECO:0000256" key="8">
    <source>
        <dbReference type="SAM" id="MobiDB-lite"/>
    </source>
</evidence>
<dbReference type="EC" id="5.2.1.8" evidence="3 7"/>
<proteinExistence type="inferred from homology"/>
<protein>
    <recommendedName>
        <fullName evidence="3 7">peptidylprolyl isomerase</fullName>
        <ecNumber evidence="3 7">5.2.1.8</ecNumber>
    </recommendedName>
</protein>
<keyword evidence="4 7" id="KW-0697">Rotamase</keyword>
<dbReference type="PANTHER" id="PTHR43811">
    <property type="entry name" value="FKBP-TYPE PEPTIDYL-PROLYL CIS-TRANS ISOMERASE FKPA"/>
    <property type="match status" value="1"/>
</dbReference>
<dbReference type="PROSITE" id="PS50059">
    <property type="entry name" value="FKBP_PPIASE"/>
    <property type="match status" value="1"/>
</dbReference>
<feature type="domain" description="PPIase FKBP-type" evidence="9">
    <location>
        <begin position="21"/>
        <end position="101"/>
    </location>
</feature>
<reference evidence="10" key="1">
    <citation type="submission" date="2021-01" db="EMBL/GenBank/DDBJ databases">
        <authorList>
            <person name="Kaushik A."/>
        </authorList>
    </citation>
    <scope>NUCLEOTIDE SEQUENCE</scope>
    <source>
        <strain evidence="10">AG4-R118</strain>
    </source>
</reference>
<evidence type="ECO:0000256" key="4">
    <source>
        <dbReference type="ARBA" id="ARBA00023110"/>
    </source>
</evidence>
<dbReference type="PANTHER" id="PTHR43811:SF19">
    <property type="entry name" value="39 KDA FK506-BINDING NUCLEAR PROTEIN"/>
    <property type="match status" value="1"/>
</dbReference>
<evidence type="ECO:0000256" key="2">
    <source>
        <dbReference type="ARBA" id="ARBA00002388"/>
    </source>
</evidence>
<comment type="function">
    <text evidence="2">PPIases accelerate the folding of proteins. It catalyzes the cis-trans isomerization of proline imidic peptide bonds in oligopeptides.</text>
</comment>
<dbReference type="Pfam" id="PF00254">
    <property type="entry name" value="FKBP_C"/>
    <property type="match status" value="1"/>
</dbReference>
<evidence type="ECO:0000313" key="10">
    <source>
        <dbReference type="EMBL" id="CAE6415302.1"/>
    </source>
</evidence>
<dbReference type="GO" id="GO:0003755">
    <property type="term" value="F:peptidyl-prolyl cis-trans isomerase activity"/>
    <property type="evidence" value="ECO:0007669"/>
    <property type="project" value="UniProtKB-KW"/>
</dbReference>
<evidence type="ECO:0000256" key="6">
    <source>
        <dbReference type="ARBA" id="ARBA00038106"/>
    </source>
</evidence>
<feature type="region of interest" description="Disordered" evidence="8">
    <location>
        <begin position="1"/>
        <end position="20"/>
    </location>
</feature>
<dbReference type="InterPro" id="IPR046357">
    <property type="entry name" value="PPIase_dom_sf"/>
</dbReference>
<accession>A0A8H3ACW9</accession>